<protein>
    <submittedName>
        <fullName evidence="2">AAA domain-containing protein</fullName>
    </submittedName>
</protein>
<dbReference type="InterPro" id="IPR027785">
    <property type="entry name" value="UvrD-like_helicase_C"/>
</dbReference>
<evidence type="ECO:0000259" key="1">
    <source>
        <dbReference type="Pfam" id="PF13538"/>
    </source>
</evidence>
<dbReference type="Gene3D" id="3.40.50.300">
    <property type="entry name" value="P-loop containing nucleotide triphosphate hydrolases"/>
    <property type="match status" value="2"/>
</dbReference>
<dbReference type="SUPFAM" id="SSF52540">
    <property type="entry name" value="P-loop containing nucleoside triphosphate hydrolases"/>
    <property type="match status" value="1"/>
</dbReference>
<gene>
    <name evidence="2" type="ORF">DES47_101812</name>
</gene>
<name>A0A4R6QU01_9BURK</name>
<dbReference type="Proteomes" id="UP000295361">
    <property type="component" value="Unassembled WGS sequence"/>
</dbReference>
<keyword evidence="3" id="KW-1185">Reference proteome</keyword>
<organism evidence="2 3">
    <name type="scientific">Roseateles toxinivorans</name>
    <dbReference type="NCBI Taxonomy" id="270368"/>
    <lineage>
        <taxon>Bacteria</taxon>
        <taxon>Pseudomonadati</taxon>
        <taxon>Pseudomonadota</taxon>
        <taxon>Betaproteobacteria</taxon>
        <taxon>Burkholderiales</taxon>
        <taxon>Sphaerotilaceae</taxon>
        <taxon>Roseateles</taxon>
    </lineage>
</organism>
<comment type="caution">
    <text evidence="2">The sequence shown here is derived from an EMBL/GenBank/DDBJ whole genome shotgun (WGS) entry which is preliminary data.</text>
</comment>
<dbReference type="AlphaFoldDB" id="A0A4R6QU01"/>
<dbReference type="InterPro" id="IPR027417">
    <property type="entry name" value="P-loop_NTPase"/>
</dbReference>
<dbReference type="Pfam" id="PF13245">
    <property type="entry name" value="AAA_19"/>
    <property type="match status" value="1"/>
</dbReference>
<accession>A0A4R6QU01</accession>
<proteinExistence type="predicted"/>
<dbReference type="EMBL" id="SNXS01000001">
    <property type="protein sequence ID" value="TDP74746.1"/>
    <property type="molecule type" value="Genomic_DNA"/>
</dbReference>
<dbReference type="InParanoid" id="A0A4R6QU01"/>
<reference evidence="2 3" key="1">
    <citation type="submission" date="2019-03" db="EMBL/GenBank/DDBJ databases">
        <title>Genomic Encyclopedia of Type Strains, Phase IV (KMG-IV): sequencing the most valuable type-strain genomes for metagenomic binning, comparative biology and taxonomic classification.</title>
        <authorList>
            <person name="Goeker M."/>
        </authorList>
    </citation>
    <scope>NUCLEOTIDE SEQUENCE [LARGE SCALE GENOMIC DNA]</scope>
    <source>
        <strain evidence="2 3">DSM 16998</strain>
    </source>
</reference>
<sequence>MNLAAGHLFKRYGSENKDVSRQTETQFKAVMHRLRSSGLGARLMHFLVLPDQKVENHSAISFPRERIADAGDCLDLPGFIQRTLGAGRSDPLAERVCAFFENRLSLEPDVSALSGRLQHQVSRISGGLASWVPRIEAPSGAIRVCATAGSGKTQLALRLLRDARSADLRAAYVCFNRPLAEHVRDIAPPGVQVHSFHQLCWERDGRPVGVPNFAAMTQRYLTACLAAAPDLDLLVVDELQDMQADWVQALIARLKPSSQLYLLDDPSQCLYTDREEIEVADAVVVRSDENFRTPQQLVQTINALRLTPDAVLACSPFAGDVPGLHAYKVDGGSLVKATIKAVQCCLDKGFGFDDVAVLCWRGRDSSRLMNESQLGEWRVQHFDGSYDEQGQPNRTEGDLRLETLRRFKGQSAKAVVLTEVDFEQLGPLQCRMLFVGLTRARMHLELVLSEAAERALIARMTEGGAPGEPPAS</sequence>
<dbReference type="Pfam" id="PF13538">
    <property type="entry name" value="UvrD_C_2"/>
    <property type="match status" value="1"/>
</dbReference>
<feature type="domain" description="UvrD-like helicase C-terminal" evidence="1">
    <location>
        <begin position="400"/>
        <end position="447"/>
    </location>
</feature>
<evidence type="ECO:0000313" key="2">
    <source>
        <dbReference type="EMBL" id="TDP74746.1"/>
    </source>
</evidence>
<evidence type="ECO:0000313" key="3">
    <source>
        <dbReference type="Proteomes" id="UP000295361"/>
    </source>
</evidence>